<organism evidence="1 2">
    <name type="scientific">Halomonas alkalicola</name>
    <dbReference type="NCBI Taxonomy" id="1930622"/>
    <lineage>
        <taxon>Bacteria</taxon>
        <taxon>Pseudomonadati</taxon>
        <taxon>Pseudomonadota</taxon>
        <taxon>Gammaproteobacteria</taxon>
        <taxon>Oceanospirillales</taxon>
        <taxon>Halomonadaceae</taxon>
        <taxon>Halomonas</taxon>
    </lineage>
</organism>
<name>A0ABY9H0V8_9GAMM</name>
<gene>
    <name evidence="1" type="ORF">B6N23_09770</name>
</gene>
<evidence type="ECO:0000313" key="1">
    <source>
        <dbReference type="EMBL" id="WLI72091.1"/>
    </source>
</evidence>
<dbReference type="RefSeq" id="WP_305498260.1">
    <property type="nucleotide sequence ID" value="NZ_CP131913.1"/>
</dbReference>
<proteinExistence type="predicted"/>
<dbReference type="Proteomes" id="UP001235344">
    <property type="component" value="Chromosome"/>
</dbReference>
<dbReference type="Pfam" id="PF10707">
    <property type="entry name" value="YrbL-PhoP_reg"/>
    <property type="match status" value="1"/>
</dbReference>
<protein>
    <submittedName>
        <fullName evidence="1">YrbL family protein</fullName>
    </submittedName>
</protein>
<accession>A0ABY9H0V8</accession>
<reference evidence="1 2" key="1">
    <citation type="submission" date="2023-08" db="EMBL/GenBank/DDBJ databases">
        <title>Transcriptome Analysis of Halomonas alkalicola CICC 11012s to Identify the Genes Involved in Alkaline Tolerances.</title>
        <authorList>
            <person name="Zhai L."/>
        </authorList>
    </citation>
    <scope>NUCLEOTIDE SEQUENCE [LARGE SCALE GENOMIC DNA]</scope>
    <source>
        <strain evidence="1 2">CICC 11012s</strain>
    </source>
</reference>
<sequence length="215" mass="23480">MPEPSTLIRLADIEPLASGGSRLIYPHPERPGQLIKVVKHGSGRLKARFQVTRQLRELRVYIRILENTDDKLIRHLPGITGLIATDLGAGLSVEAIQGADGRLAPTFSRLLGESHAKPHHRDLLATFFDRLLSSSAITGDLSRNNLVLGCDPNGNDYFALVDGLGDNTLVPMYAMVPGRNHNKKRRAASRFLADLDAALNRSRQPTAAAVAPTRK</sequence>
<dbReference type="InterPro" id="IPR019647">
    <property type="entry name" value="PhoP_reg_network_YrbL"/>
</dbReference>
<keyword evidence="2" id="KW-1185">Reference proteome</keyword>
<dbReference type="EMBL" id="CP131913">
    <property type="protein sequence ID" value="WLI72091.1"/>
    <property type="molecule type" value="Genomic_DNA"/>
</dbReference>
<evidence type="ECO:0000313" key="2">
    <source>
        <dbReference type="Proteomes" id="UP001235344"/>
    </source>
</evidence>